<dbReference type="InParanoid" id="S8DK58"/>
<dbReference type="EMBL" id="KE504249">
    <property type="protein sequence ID" value="EPS93981.1"/>
    <property type="molecule type" value="Genomic_DNA"/>
</dbReference>
<evidence type="ECO:0000313" key="2">
    <source>
        <dbReference type="EMBL" id="EPS93981.1"/>
    </source>
</evidence>
<dbReference type="AlphaFoldDB" id="S8DK58"/>
<dbReference type="HOGENOM" id="CLU_116380_0_0_1"/>
<protein>
    <submittedName>
        <fullName evidence="2">Uncharacterized protein</fullName>
    </submittedName>
</protein>
<feature type="compositionally biased region" description="Basic and acidic residues" evidence="1">
    <location>
        <begin position="93"/>
        <end position="103"/>
    </location>
</feature>
<proteinExistence type="predicted"/>
<feature type="region of interest" description="Disordered" evidence="1">
    <location>
        <begin position="83"/>
        <end position="129"/>
    </location>
</feature>
<dbReference type="Proteomes" id="UP000015241">
    <property type="component" value="Unassembled WGS sequence"/>
</dbReference>
<reference evidence="2 3" key="1">
    <citation type="journal article" date="2012" name="Science">
        <title>The Paleozoic origin of enzymatic lignin decomposition reconstructed from 31 fungal genomes.</title>
        <authorList>
            <person name="Floudas D."/>
            <person name="Binder M."/>
            <person name="Riley R."/>
            <person name="Barry K."/>
            <person name="Blanchette R.A."/>
            <person name="Henrissat B."/>
            <person name="Martinez A.T."/>
            <person name="Otillar R."/>
            <person name="Spatafora J.W."/>
            <person name="Yadav J.S."/>
            <person name="Aerts A."/>
            <person name="Benoit I."/>
            <person name="Boyd A."/>
            <person name="Carlson A."/>
            <person name="Copeland A."/>
            <person name="Coutinho P.M."/>
            <person name="de Vries R.P."/>
            <person name="Ferreira P."/>
            <person name="Findley K."/>
            <person name="Foster B."/>
            <person name="Gaskell J."/>
            <person name="Glotzer D."/>
            <person name="Gorecki P."/>
            <person name="Heitman J."/>
            <person name="Hesse C."/>
            <person name="Hori C."/>
            <person name="Igarashi K."/>
            <person name="Jurgens J.A."/>
            <person name="Kallen N."/>
            <person name="Kersten P."/>
            <person name="Kohler A."/>
            <person name="Kuees U."/>
            <person name="Kumar T.K.A."/>
            <person name="Kuo A."/>
            <person name="LaButti K."/>
            <person name="Larrondo L.F."/>
            <person name="Lindquist E."/>
            <person name="Ling A."/>
            <person name="Lombard V."/>
            <person name="Lucas S."/>
            <person name="Lundell T."/>
            <person name="Martin R."/>
            <person name="McLaughlin D.J."/>
            <person name="Morgenstern I."/>
            <person name="Morin E."/>
            <person name="Murat C."/>
            <person name="Nagy L.G."/>
            <person name="Nolan M."/>
            <person name="Ohm R.A."/>
            <person name="Patyshakuliyeva A."/>
            <person name="Rokas A."/>
            <person name="Ruiz-Duenas F.J."/>
            <person name="Sabat G."/>
            <person name="Salamov A."/>
            <person name="Samejima M."/>
            <person name="Schmutz J."/>
            <person name="Slot J.C."/>
            <person name="St John F."/>
            <person name="Stenlid J."/>
            <person name="Sun H."/>
            <person name="Sun S."/>
            <person name="Syed K."/>
            <person name="Tsang A."/>
            <person name="Wiebenga A."/>
            <person name="Young D."/>
            <person name="Pisabarro A."/>
            <person name="Eastwood D.C."/>
            <person name="Martin F."/>
            <person name="Cullen D."/>
            <person name="Grigoriev I.V."/>
            <person name="Hibbett D.S."/>
        </authorList>
    </citation>
    <scope>NUCLEOTIDE SEQUENCE</scope>
    <source>
        <strain evidence="3">FP-58527</strain>
    </source>
</reference>
<name>S8DK58_FOMSC</name>
<keyword evidence="3" id="KW-1185">Reference proteome</keyword>
<organism evidence="2 3">
    <name type="scientific">Fomitopsis schrenkii</name>
    <name type="common">Brown rot fungus</name>
    <dbReference type="NCBI Taxonomy" id="2126942"/>
    <lineage>
        <taxon>Eukaryota</taxon>
        <taxon>Fungi</taxon>
        <taxon>Dikarya</taxon>
        <taxon>Basidiomycota</taxon>
        <taxon>Agaricomycotina</taxon>
        <taxon>Agaricomycetes</taxon>
        <taxon>Polyporales</taxon>
        <taxon>Fomitopsis</taxon>
    </lineage>
</organism>
<accession>S8DK58</accession>
<dbReference type="OrthoDB" id="3247268at2759"/>
<feature type="compositionally biased region" description="Basic and acidic residues" evidence="1">
    <location>
        <begin position="1"/>
        <end position="14"/>
    </location>
</feature>
<evidence type="ECO:0000256" key="1">
    <source>
        <dbReference type="SAM" id="MobiDB-lite"/>
    </source>
</evidence>
<dbReference type="eggNOG" id="ENOG502RBU8">
    <property type="taxonomic scope" value="Eukaryota"/>
</dbReference>
<feature type="region of interest" description="Disordered" evidence="1">
    <location>
        <begin position="1"/>
        <end position="44"/>
    </location>
</feature>
<gene>
    <name evidence="2" type="ORF">FOMPIDRAFT_1063353</name>
</gene>
<evidence type="ECO:0000313" key="3">
    <source>
        <dbReference type="Proteomes" id="UP000015241"/>
    </source>
</evidence>
<sequence length="129" mass="13796">MATHSDAEDWDRSMNLDTRNSVAFPADAADAGEEAGQGEGAGRDKRTISELLKLHSEKGKDVTFSAEEAGRIAEVLGQWINSGPSPYEGEDDFFSRSQDDSALGKRTPSASYDAAGRPRGQSESVISQS</sequence>